<dbReference type="GO" id="GO:0016020">
    <property type="term" value="C:membrane"/>
    <property type="evidence" value="ECO:0007669"/>
    <property type="project" value="UniProtKB-SubCell"/>
</dbReference>
<feature type="transmembrane region" description="Helical" evidence="8">
    <location>
        <begin position="88"/>
        <end position="112"/>
    </location>
</feature>
<protein>
    <submittedName>
        <fullName evidence="9">Spore germination protein</fullName>
    </submittedName>
</protein>
<feature type="transmembrane region" description="Helical" evidence="8">
    <location>
        <begin position="279"/>
        <end position="298"/>
    </location>
</feature>
<evidence type="ECO:0000256" key="5">
    <source>
        <dbReference type="ARBA" id="ARBA00022692"/>
    </source>
</evidence>
<dbReference type="GO" id="GO:0009847">
    <property type="term" value="P:spore germination"/>
    <property type="evidence" value="ECO:0007669"/>
    <property type="project" value="InterPro"/>
</dbReference>
<comment type="similarity">
    <text evidence="2">Belongs to the amino acid-polyamine-organocation (APC) superfamily. Spore germination protein (SGP) (TC 2.A.3.9) family.</text>
</comment>
<evidence type="ECO:0000256" key="3">
    <source>
        <dbReference type="ARBA" id="ARBA00022448"/>
    </source>
</evidence>
<keyword evidence="10" id="KW-1185">Reference proteome</keyword>
<name>A0AAW5B384_9BACI</name>
<evidence type="ECO:0000256" key="7">
    <source>
        <dbReference type="ARBA" id="ARBA00023136"/>
    </source>
</evidence>
<dbReference type="PANTHER" id="PTHR34975">
    <property type="entry name" value="SPORE GERMINATION PROTEIN A2"/>
    <property type="match status" value="1"/>
</dbReference>
<sequence length="373" mass="43306">MDINVKVKSNISIRAFYLFFIITSLQLGVGVMGVPRFIYLEAGADSWISVLIATSYILVVLFVMIFILKQYDNADIFGIHRDLFGKWLGNLISSVYIIYFIATLFSVLITYIEVVRIFIFPTLSPLVMGLLMIILAVYSTLGGLRIMVGVCFLFFILTHWLLLLLIEPAVQIDWDHFLPMFQTPMPDLLKGARATSYTFFGIEILFLIYPFIQNKKGMHFPIYMAAIWSGLLVMITTIITLGFFNGEQVARREWTLLSLFKFQQFSFIERLDFVVVAEWMMVIIPNIILLLWGATYGIKRIYKLPQKVSIYALAIPLLIGCWLLDEHFQIQWIIDKINELGFWLVYVYPFLLLPLVLIKKKWKQRKRGEKNEA</sequence>
<accession>A0AAW5B384</accession>
<dbReference type="PANTHER" id="PTHR34975:SF2">
    <property type="entry name" value="SPORE GERMINATION PROTEIN A2"/>
    <property type="match status" value="1"/>
</dbReference>
<evidence type="ECO:0000256" key="8">
    <source>
        <dbReference type="SAM" id="Phobius"/>
    </source>
</evidence>
<comment type="caution">
    <text evidence="9">The sequence shown here is derived from an EMBL/GenBank/DDBJ whole genome shotgun (WGS) entry which is preliminary data.</text>
</comment>
<dbReference type="RefSeq" id="WP_238018642.1">
    <property type="nucleotide sequence ID" value="NZ_JAIFZM010000003.1"/>
</dbReference>
<evidence type="ECO:0000256" key="6">
    <source>
        <dbReference type="ARBA" id="ARBA00022989"/>
    </source>
</evidence>
<feature type="transmembrane region" description="Helical" evidence="8">
    <location>
        <begin position="340"/>
        <end position="358"/>
    </location>
</feature>
<feature type="transmembrane region" description="Helical" evidence="8">
    <location>
        <begin position="15"/>
        <end position="34"/>
    </location>
</feature>
<evidence type="ECO:0000256" key="1">
    <source>
        <dbReference type="ARBA" id="ARBA00004141"/>
    </source>
</evidence>
<dbReference type="Proteomes" id="UP001199631">
    <property type="component" value="Unassembled WGS sequence"/>
</dbReference>
<keyword evidence="6 8" id="KW-1133">Transmembrane helix</keyword>
<comment type="subcellular location">
    <subcellularLocation>
        <location evidence="1">Membrane</location>
        <topology evidence="1">Multi-pass membrane protein</topology>
    </subcellularLocation>
</comment>
<feature type="transmembrane region" description="Helical" evidence="8">
    <location>
        <begin position="224"/>
        <end position="244"/>
    </location>
</feature>
<evidence type="ECO:0000256" key="4">
    <source>
        <dbReference type="ARBA" id="ARBA00022544"/>
    </source>
</evidence>
<keyword evidence="3" id="KW-0813">Transport</keyword>
<dbReference type="EMBL" id="JAIFZM010000003">
    <property type="protein sequence ID" value="MCG3418520.1"/>
    <property type="molecule type" value="Genomic_DNA"/>
</dbReference>
<feature type="transmembrane region" description="Helical" evidence="8">
    <location>
        <begin position="310"/>
        <end position="334"/>
    </location>
</feature>
<evidence type="ECO:0000256" key="2">
    <source>
        <dbReference type="ARBA" id="ARBA00007998"/>
    </source>
</evidence>
<dbReference type="NCBIfam" id="TIGR00912">
    <property type="entry name" value="2A0309"/>
    <property type="match status" value="1"/>
</dbReference>
<feature type="transmembrane region" description="Helical" evidence="8">
    <location>
        <begin position="118"/>
        <end position="139"/>
    </location>
</feature>
<gene>
    <name evidence="9" type="ORF">K3T81_05075</name>
</gene>
<dbReference type="InterPro" id="IPR004761">
    <property type="entry name" value="Spore_GerAB"/>
</dbReference>
<dbReference type="Pfam" id="PF03845">
    <property type="entry name" value="Spore_permease"/>
    <property type="match status" value="1"/>
</dbReference>
<feature type="transmembrane region" description="Helical" evidence="8">
    <location>
        <begin position="194"/>
        <end position="212"/>
    </location>
</feature>
<dbReference type="AlphaFoldDB" id="A0AAW5B384"/>
<keyword evidence="4" id="KW-0309">Germination</keyword>
<keyword evidence="5 8" id="KW-0812">Transmembrane</keyword>
<evidence type="ECO:0000313" key="9">
    <source>
        <dbReference type="EMBL" id="MCG3418520.1"/>
    </source>
</evidence>
<evidence type="ECO:0000313" key="10">
    <source>
        <dbReference type="Proteomes" id="UP001199631"/>
    </source>
</evidence>
<feature type="transmembrane region" description="Helical" evidence="8">
    <location>
        <begin position="46"/>
        <end position="68"/>
    </location>
</feature>
<reference evidence="9 10" key="1">
    <citation type="journal article" date="2022" name="Evol. Bioinform. Online">
        <title>Draft Genome Sequence of Oceanobacillus jordanicus Strain GSFE11, a Halotolerant Plant Growth-Promoting Bacterial Endophyte Isolated From the Jordan Valley.</title>
        <authorList>
            <person name="Alhindi T."/>
            <person name="Albdaiwi R."/>
        </authorList>
    </citation>
    <scope>NUCLEOTIDE SEQUENCE [LARGE SCALE GENOMIC DNA]</scope>
    <source>
        <strain evidence="9 10">GSFE11</strain>
    </source>
</reference>
<organism evidence="9 10">
    <name type="scientific">Oceanobacillus jordanicus</name>
    <dbReference type="NCBI Taxonomy" id="2867266"/>
    <lineage>
        <taxon>Bacteria</taxon>
        <taxon>Bacillati</taxon>
        <taxon>Bacillota</taxon>
        <taxon>Bacilli</taxon>
        <taxon>Bacillales</taxon>
        <taxon>Bacillaceae</taxon>
        <taxon>Oceanobacillus</taxon>
    </lineage>
</organism>
<proteinExistence type="inferred from homology"/>
<dbReference type="Gene3D" id="1.20.1740.10">
    <property type="entry name" value="Amino acid/polyamine transporter I"/>
    <property type="match status" value="1"/>
</dbReference>
<keyword evidence="7 8" id="KW-0472">Membrane</keyword>
<feature type="transmembrane region" description="Helical" evidence="8">
    <location>
        <begin position="146"/>
        <end position="166"/>
    </location>
</feature>